<gene>
    <name evidence="1" type="ORF">COV58_04700</name>
</gene>
<dbReference type="AlphaFoldDB" id="A0A2M6IT46"/>
<protein>
    <submittedName>
        <fullName evidence="1">Uncharacterized protein</fullName>
    </submittedName>
</protein>
<dbReference type="Proteomes" id="UP000231056">
    <property type="component" value="Unassembled WGS sequence"/>
</dbReference>
<proteinExistence type="predicted"/>
<comment type="caution">
    <text evidence="1">The sequence shown here is derived from an EMBL/GenBank/DDBJ whole genome shotgun (WGS) entry which is preliminary data.</text>
</comment>
<sequence length="109" mass="12830">MKIHFYSNIIDLEPIYKDLILLELEEHEYKELILIAETTVYHAVINIILTELKDGDKKVFLKLLDKNDHNGIWEHLGKNITNIKDLIQKEVSLVIKELRKDIHATDNKL</sequence>
<name>A0A2M6IT46_9BACT</name>
<reference evidence="1 2" key="1">
    <citation type="submission" date="2017-09" db="EMBL/GenBank/DDBJ databases">
        <title>Depth-based differentiation of microbial function through sediment-hosted aquifers and enrichment of novel symbionts in the deep terrestrial subsurface.</title>
        <authorList>
            <person name="Probst A.J."/>
            <person name="Ladd B."/>
            <person name="Jarett J.K."/>
            <person name="Geller-Mcgrath D.E."/>
            <person name="Sieber C.M."/>
            <person name="Emerson J.B."/>
            <person name="Anantharaman K."/>
            <person name="Thomas B.C."/>
            <person name="Malmstrom R."/>
            <person name="Stieglmeier M."/>
            <person name="Klingl A."/>
            <person name="Woyke T."/>
            <person name="Ryan C.M."/>
            <person name="Banfield J.F."/>
        </authorList>
    </citation>
    <scope>NUCLEOTIDE SEQUENCE [LARGE SCALE GENOMIC DNA]</scope>
    <source>
        <strain evidence="1">CG11_big_fil_rev_8_21_14_0_20_36_8</strain>
    </source>
</reference>
<evidence type="ECO:0000313" key="2">
    <source>
        <dbReference type="Proteomes" id="UP000231056"/>
    </source>
</evidence>
<evidence type="ECO:0000313" key="1">
    <source>
        <dbReference type="EMBL" id="PIQ73027.1"/>
    </source>
</evidence>
<accession>A0A2M6IT46</accession>
<dbReference type="EMBL" id="PCVM01000112">
    <property type="protein sequence ID" value="PIQ73027.1"/>
    <property type="molecule type" value="Genomic_DNA"/>
</dbReference>
<organism evidence="1 2">
    <name type="scientific">Candidatus Roizmanbacteria bacterium CG11_big_fil_rev_8_21_14_0_20_36_8</name>
    <dbReference type="NCBI Taxonomy" id="1974856"/>
    <lineage>
        <taxon>Bacteria</taxon>
        <taxon>Candidatus Roizmaniibacteriota</taxon>
    </lineage>
</organism>